<dbReference type="InterPro" id="IPR029058">
    <property type="entry name" value="AB_hydrolase_fold"/>
</dbReference>
<reference evidence="2 3" key="1">
    <citation type="submission" date="2018-05" db="EMBL/GenBank/DDBJ databases">
        <title>Evolution of GPA BGCs.</title>
        <authorList>
            <person name="Waglechner N."/>
            <person name="Wright G.D."/>
        </authorList>
    </citation>
    <scope>NUCLEOTIDE SEQUENCE [LARGE SCALE GENOMIC DNA]</scope>
    <source>
        <strain evidence="2 3">A82846</strain>
    </source>
</reference>
<accession>A0A428ZRE8</accession>
<sequence length="71" mass="7468">MSASASPFLIAHGDRDRIIPLTESLALHNALSRAGAQSRFELVGNAGHEDPAFDSPAVLATTAAWLRAVLD</sequence>
<comment type="caution">
    <text evidence="2">The sequence shown here is derived from an EMBL/GenBank/DDBJ whole genome shotgun (WGS) entry which is preliminary data.</text>
</comment>
<dbReference type="GO" id="GO:0008236">
    <property type="term" value="F:serine-type peptidase activity"/>
    <property type="evidence" value="ECO:0007669"/>
    <property type="project" value="InterPro"/>
</dbReference>
<name>A0A428ZRE8_KIBAR</name>
<dbReference type="Proteomes" id="UP000287547">
    <property type="component" value="Unassembled WGS sequence"/>
</dbReference>
<evidence type="ECO:0000313" key="2">
    <source>
        <dbReference type="EMBL" id="RSM90627.1"/>
    </source>
</evidence>
<dbReference type="InterPro" id="IPR001375">
    <property type="entry name" value="Peptidase_S9_cat"/>
</dbReference>
<dbReference type="Pfam" id="PF00326">
    <property type="entry name" value="Peptidase_S9"/>
    <property type="match status" value="1"/>
</dbReference>
<dbReference type="Gene3D" id="3.40.50.1820">
    <property type="entry name" value="alpha/beta hydrolase"/>
    <property type="match status" value="1"/>
</dbReference>
<evidence type="ECO:0000259" key="1">
    <source>
        <dbReference type="Pfam" id="PF00326"/>
    </source>
</evidence>
<gene>
    <name evidence="2" type="ORF">DMH04_03970</name>
</gene>
<evidence type="ECO:0000313" key="3">
    <source>
        <dbReference type="Proteomes" id="UP000287547"/>
    </source>
</evidence>
<dbReference type="SUPFAM" id="SSF53474">
    <property type="entry name" value="alpha/beta-Hydrolases"/>
    <property type="match status" value="1"/>
</dbReference>
<dbReference type="RefSeq" id="WP_037258373.1">
    <property type="nucleotide sequence ID" value="NZ_QHKI01000002.1"/>
</dbReference>
<protein>
    <recommendedName>
        <fullName evidence="1">Peptidase S9 prolyl oligopeptidase catalytic domain-containing protein</fullName>
    </recommendedName>
</protein>
<dbReference type="GO" id="GO:0006508">
    <property type="term" value="P:proteolysis"/>
    <property type="evidence" value="ECO:0007669"/>
    <property type="project" value="InterPro"/>
</dbReference>
<feature type="domain" description="Peptidase S9 prolyl oligopeptidase catalytic" evidence="1">
    <location>
        <begin position="5"/>
        <end position="70"/>
    </location>
</feature>
<dbReference type="OrthoDB" id="9803828at2"/>
<organism evidence="2 3">
    <name type="scientific">Kibdelosporangium aridum</name>
    <dbReference type="NCBI Taxonomy" id="2030"/>
    <lineage>
        <taxon>Bacteria</taxon>
        <taxon>Bacillati</taxon>
        <taxon>Actinomycetota</taxon>
        <taxon>Actinomycetes</taxon>
        <taxon>Pseudonocardiales</taxon>
        <taxon>Pseudonocardiaceae</taxon>
        <taxon>Kibdelosporangium</taxon>
    </lineage>
</organism>
<dbReference type="EMBL" id="QHKI01000002">
    <property type="protein sequence ID" value="RSM90627.1"/>
    <property type="molecule type" value="Genomic_DNA"/>
</dbReference>
<proteinExistence type="predicted"/>
<dbReference type="AlphaFoldDB" id="A0A428ZRE8"/>